<dbReference type="RefSeq" id="WP_015906571.1">
    <property type="nucleotide sequence ID" value="NC_012108.1"/>
</dbReference>
<dbReference type="GO" id="GO:0000287">
    <property type="term" value="F:magnesium ion binding"/>
    <property type="evidence" value="ECO:0007669"/>
    <property type="project" value="TreeGrafter"/>
</dbReference>
<dbReference type="EMBL" id="CP001087">
    <property type="protein sequence ID" value="ACN17863.1"/>
    <property type="molecule type" value="Genomic_DNA"/>
</dbReference>
<dbReference type="eggNOG" id="COG0561">
    <property type="taxonomic scope" value="Bacteria"/>
</dbReference>
<dbReference type="HOGENOM" id="CLU_075026_0_0_7"/>
<dbReference type="InterPro" id="IPR006379">
    <property type="entry name" value="HAD-SF_hydro_IIB"/>
</dbReference>
<protein>
    <submittedName>
        <fullName evidence="1">Hydrolase (HAD superfamily protein)</fullName>
    </submittedName>
</protein>
<dbReference type="PANTHER" id="PTHR10000">
    <property type="entry name" value="PHOSPHOSERINE PHOSPHATASE"/>
    <property type="match status" value="1"/>
</dbReference>
<evidence type="ECO:0000313" key="2">
    <source>
        <dbReference type="Proteomes" id="UP000000442"/>
    </source>
</evidence>
<dbReference type="AlphaFoldDB" id="C0QIB9"/>
<dbReference type="OrthoDB" id="5292903at2"/>
<keyword evidence="1" id="KW-0378">Hydrolase</keyword>
<accession>C0QIB9</accession>
<gene>
    <name evidence="1" type="ordered locus">HRM2_48150</name>
</gene>
<dbReference type="Gene3D" id="3.40.50.1000">
    <property type="entry name" value="HAD superfamily/HAD-like"/>
    <property type="match status" value="2"/>
</dbReference>
<dbReference type="NCBIfam" id="TIGR01484">
    <property type="entry name" value="HAD-SF-IIB"/>
    <property type="match status" value="1"/>
</dbReference>
<organism evidence="1 2">
    <name type="scientific">Desulforapulum autotrophicum (strain ATCC 43914 / DSM 3382 / VKM B-1955 / HRM2)</name>
    <name type="common">Desulfobacterium autotrophicum</name>
    <dbReference type="NCBI Taxonomy" id="177437"/>
    <lineage>
        <taxon>Bacteria</taxon>
        <taxon>Pseudomonadati</taxon>
        <taxon>Thermodesulfobacteriota</taxon>
        <taxon>Desulfobacteria</taxon>
        <taxon>Desulfobacterales</taxon>
        <taxon>Desulfobacteraceae</taxon>
        <taxon>Desulforapulum</taxon>
    </lineage>
</organism>
<dbReference type="GO" id="GO:0005829">
    <property type="term" value="C:cytosol"/>
    <property type="evidence" value="ECO:0007669"/>
    <property type="project" value="TreeGrafter"/>
</dbReference>
<sequence length="272" mass="30652">MDSIDQFQSLEKIQYLLTDIDDTMTCNGRIPACVFAAMERLQRVGIRVVPITGRPGGWCDHIARMWPVDGVVGENGAFYFAYDDQTRRMVRRYFRTRTQRAEDRKRLMTIQAEVLAKVPGCRVSADQAYREADLAIDFCEDVSPLDSGEIRTIKEIFEAHGAVAKISSIHVNGWFGDYDKLTMTRLFFQEIFGVDLETVKHQVVFSGDSPNDEPMFAFFPNSVGVANLLDFENDLTHKPAWITKKSGGQGFAEMVDRITGPGPEFHHGQGSV</sequence>
<dbReference type="PANTHER" id="PTHR10000:SF8">
    <property type="entry name" value="HAD SUPERFAMILY HYDROLASE-LIKE, TYPE 3"/>
    <property type="match status" value="1"/>
</dbReference>
<reference evidence="1 2" key="1">
    <citation type="journal article" date="2009" name="Environ. Microbiol.">
        <title>Genome sequence of Desulfobacterium autotrophicum HRM2, a marine sulfate reducer oxidizing organic carbon completely to carbon dioxide.</title>
        <authorList>
            <person name="Strittmatter A.W."/>
            <person name="Liesegang H."/>
            <person name="Rabus R."/>
            <person name="Decker I."/>
            <person name="Amann J."/>
            <person name="Andres S."/>
            <person name="Henne A."/>
            <person name="Fricke W.F."/>
            <person name="Martinez-Arias R."/>
            <person name="Bartels D."/>
            <person name="Goesmann A."/>
            <person name="Krause L."/>
            <person name="Puehler A."/>
            <person name="Klenk H.P."/>
            <person name="Richter M."/>
            <person name="Schuler M."/>
            <person name="Gloeckner F.O."/>
            <person name="Meyerdierks A."/>
            <person name="Gottschalk G."/>
            <person name="Amann R."/>
        </authorList>
    </citation>
    <scope>NUCLEOTIDE SEQUENCE [LARGE SCALE GENOMIC DNA]</scope>
    <source>
        <strain evidence="2">ATCC 43914 / DSM 3382 / HRM2</strain>
    </source>
</reference>
<dbReference type="GO" id="GO:0016791">
    <property type="term" value="F:phosphatase activity"/>
    <property type="evidence" value="ECO:0007669"/>
    <property type="project" value="UniProtKB-ARBA"/>
</dbReference>
<dbReference type="Proteomes" id="UP000000442">
    <property type="component" value="Chromosome"/>
</dbReference>
<dbReference type="SUPFAM" id="SSF56784">
    <property type="entry name" value="HAD-like"/>
    <property type="match status" value="1"/>
</dbReference>
<dbReference type="KEGG" id="dat:HRM2_48150"/>
<evidence type="ECO:0000313" key="1">
    <source>
        <dbReference type="EMBL" id="ACN17863.1"/>
    </source>
</evidence>
<dbReference type="InterPro" id="IPR023214">
    <property type="entry name" value="HAD_sf"/>
</dbReference>
<dbReference type="STRING" id="177437.HRM2_48150"/>
<keyword evidence="2" id="KW-1185">Reference proteome</keyword>
<proteinExistence type="predicted"/>
<name>C0QIB9_DESAH</name>
<dbReference type="InterPro" id="IPR036412">
    <property type="entry name" value="HAD-like_sf"/>
</dbReference>